<evidence type="ECO:0000313" key="2">
    <source>
        <dbReference type="Proteomes" id="UP000594800"/>
    </source>
</evidence>
<evidence type="ECO:0000313" key="1">
    <source>
        <dbReference type="EMBL" id="QPH53037.1"/>
    </source>
</evidence>
<dbReference type="Proteomes" id="UP000594800">
    <property type="component" value="Chromosome"/>
</dbReference>
<accession>A0A7S9LPW7</accession>
<dbReference type="RefSeq" id="WP_196102248.1">
    <property type="nucleotide sequence ID" value="NZ_CP064942.1"/>
</dbReference>
<reference evidence="1 2" key="1">
    <citation type="submission" date="2020-11" db="EMBL/GenBank/DDBJ databases">
        <title>Description of Pontivivens ytuae sp. nov. isolated from deep sea sediment of Mariana Trench.</title>
        <authorList>
            <person name="Wang Z."/>
            <person name="Sun Q.-L."/>
            <person name="Xu X.-D."/>
            <person name="Tang Y.-Z."/>
            <person name="Zhang J."/>
        </authorList>
    </citation>
    <scope>NUCLEOTIDE SEQUENCE [LARGE SCALE GENOMIC DNA]</scope>
    <source>
        <strain evidence="1 2">MT2928</strain>
    </source>
</reference>
<dbReference type="AlphaFoldDB" id="A0A7S9LPW7"/>
<gene>
    <name evidence="1" type="ORF">I0K15_14680</name>
</gene>
<dbReference type="EMBL" id="CP064942">
    <property type="protein sequence ID" value="QPH53037.1"/>
    <property type="molecule type" value="Genomic_DNA"/>
</dbReference>
<sequence>MTISKEAGDDQPDLFREGVERCDRCRRIPVNDTALFISQCFGEPFDSVAIRLAQVNGLAPEFE</sequence>
<dbReference type="KEGG" id="poz:I0K15_14680"/>
<keyword evidence="2" id="KW-1185">Reference proteome</keyword>
<protein>
    <submittedName>
        <fullName evidence="1">Uncharacterized protein</fullName>
    </submittedName>
</protein>
<proteinExistence type="predicted"/>
<organism evidence="1 2">
    <name type="scientific">Pontivivens ytuae</name>
    <dbReference type="NCBI Taxonomy" id="2789856"/>
    <lineage>
        <taxon>Bacteria</taxon>
        <taxon>Pseudomonadati</taxon>
        <taxon>Pseudomonadota</taxon>
        <taxon>Alphaproteobacteria</taxon>
        <taxon>Rhodobacterales</taxon>
        <taxon>Paracoccaceae</taxon>
        <taxon>Pontivivens</taxon>
    </lineage>
</organism>
<name>A0A7S9LPW7_9RHOB</name>